<dbReference type="EMBL" id="CAFBPF010000030">
    <property type="protein sequence ID" value="CAB5004863.1"/>
    <property type="molecule type" value="Genomic_DNA"/>
</dbReference>
<reference evidence="1" key="1">
    <citation type="submission" date="2020-05" db="EMBL/GenBank/DDBJ databases">
        <authorList>
            <person name="Chiriac C."/>
            <person name="Salcher M."/>
            <person name="Ghai R."/>
            <person name="Kavagutti S V."/>
        </authorList>
    </citation>
    <scope>NUCLEOTIDE SEQUENCE</scope>
</reference>
<sequence>MLNTAETKHAGLLASVAAFWIAAAPQGTLTHPEVTGIRTRLRAAGSVARRNSALSQ</sequence>
<dbReference type="AlphaFoldDB" id="A0A6J7PNR8"/>
<gene>
    <name evidence="1" type="ORF">UFOPK4071_00388</name>
</gene>
<evidence type="ECO:0000313" key="1">
    <source>
        <dbReference type="EMBL" id="CAB5004863.1"/>
    </source>
</evidence>
<protein>
    <submittedName>
        <fullName evidence="1">Unannotated protein</fullName>
    </submittedName>
</protein>
<proteinExistence type="predicted"/>
<accession>A0A6J7PNR8</accession>
<organism evidence="1">
    <name type="scientific">freshwater metagenome</name>
    <dbReference type="NCBI Taxonomy" id="449393"/>
    <lineage>
        <taxon>unclassified sequences</taxon>
        <taxon>metagenomes</taxon>
        <taxon>ecological metagenomes</taxon>
    </lineage>
</organism>
<name>A0A6J7PNR8_9ZZZZ</name>